<proteinExistence type="predicted"/>
<sequence length="308" mass="36050">MAVCGYKTIWKLAKTTTNVKETQDTTRCVLKVIDPEGVALRSAHRLRRRVYTNKGPNFTIHIDGYDKLKPFRIAIHGAVDGFSGCILWLEACYSNNDPRIITGFFVNFVKRIRCLPRLVRCDAGTENVWVRAMQIAFRFNDRDNMSGMNSYMTGRSTGYQRIERFWVNLRVSFTVFWMNYFKDMVDSGLLRIDDPVHLECLGFHLWNSHRIRQQRHVEAPNGIPIVMYYQPEAYGTRDFSFRLPYELETIDRIQERYFVKKPQFGCKDDFIPVLEHVCEMQRKQLPIPESIESATSLFLALTEILDGY</sequence>
<comment type="caution">
    <text evidence="2">The sequence shown here is derived from an EMBL/GenBank/DDBJ whole genome shotgun (WGS) entry which is preliminary data.</text>
</comment>
<dbReference type="Pfam" id="PF24764">
    <property type="entry name" value="rva_4"/>
    <property type="match status" value="1"/>
</dbReference>
<dbReference type="PANTHER" id="PTHR46791:SF13">
    <property type="entry name" value="CLR5 DOMAIN-CONTAINING PROTEIN"/>
    <property type="match status" value="1"/>
</dbReference>
<feature type="domain" description="Integrase core" evidence="1">
    <location>
        <begin position="50"/>
        <end position="204"/>
    </location>
</feature>
<reference evidence="2" key="1">
    <citation type="journal article" date="2019" name="bioRxiv">
        <title>The Genome of the Zebra Mussel, Dreissena polymorpha: A Resource for Invasive Species Research.</title>
        <authorList>
            <person name="McCartney M.A."/>
            <person name="Auch B."/>
            <person name="Kono T."/>
            <person name="Mallez S."/>
            <person name="Zhang Y."/>
            <person name="Obille A."/>
            <person name="Becker A."/>
            <person name="Abrahante J.E."/>
            <person name="Garbe J."/>
            <person name="Badalamenti J.P."/>
            <person name="Herman A."/>
            <person name="Mangelson H."/>
            <person name="Liachko I."/>
            <person name="Sullivan S."/>
            <person name="Sone E.D."/>
            <person name="Koren S."/>
            <person name="Silverstein K.A.T."/>
            <person name="Beckman K.B."/>
            <person name="Gohl D.M."/>
        </authorList>
    </citation>
    <scope>NUCLEOTIDE SEQUENCE</scope>
    <source>
        <strain evidence="2">Duluth1</strain>
        <tissue evidence="2">Whole animal</tissue>
    </source>
</reference>
<evidence type="ECO:0000259" key="1">
    <source>
        <dbReference type="Pfam" id="PF24764"/>
    </source>
</evidence>
<dbReference type="InterPro" id="IPR058913">
    <property type="entry name" value="Integrase_dom_put"/>
</dbReference>
<keyword evidence="3" id="KW-1185">Reference proteome</keyword>
<dbReference type="AlphaFoldDB" id="A0A9D3YJK3"/>
<organism evidence="2 3">
    <name type="scientific">Dreissena polymorpha</name>
    <name type="common">Zebra mussel</name>
    <name type="synonym">Mytilus polymorpha</name>
    <dbReference type="NCBI Taxonomy" id="45954"/>
    <lineage>
        <taxon>Eukaryota</taxon>
        <taxon>Metazoa</taxon>
        <taxon>Spiralia</taxon>
        <taxon>Lophotrochozoa</taxon>
        <taxon>Mollusca</taxon>
        <taxon>Bivalvia</taxon>
        <taxon>Autobranchia</taxon>
        <taxon>Heteroconchia</taxon>
        <taxon>Euheterodonta</taxon>
        <taxon>Imparidentia</taxon>
        <taxon>Neoheterodontei</taxon>
        <taxon>Myida</taxon>
        <taxon>Dreissenoidea</taxon>
        <taxon>Dreissenidae</taxon>
        <taxon>Dreissena</taxon>
    </lineage>
</organism>
<reference evidence="2" key="2">
    <citation type="submission" date="2020-11" db="EMBL/GenBank/DDBJ databases">
        <authorList>
            <person name="McCartney M.A."/>
            <person name="Auch B."/>
            <person name="Kono T."/>
            <person name="Mallez S."/>
            <person name="Becker A."/>
            <person name="Gohl D.M."/>
            <person name="Silverstein K.A.T."/>
            <person name="Koren S."/>
            <person name="Bechman K.B."/>
            <person name="Herman A."/>
            <person name="Abrahante J.E."/>
            <person name="Garbe J."/>
        </authorList>
    </citation>
    <scope>NUCLEOTIDE SEQUENCE</scope>
    <source>
        <strain evidence="2">Duluth1</strain>
        <tissue evidence="2">Whole animal</tissue>
    </source>
</reference>
<name>A0A9D3YJK3_DREPO</name>
<dbReference type="EMBL" id="JAIWYP010000015">
    <property type="protein sequence ID" value="KAH3701742.1"/>
    <property type="molecule type" value="Genomic_DNA"/>
</dbReference>
<evidence type="ECO:0000313" key="3">
    <source>
        <dbReference type="Proteomes" id="UP000828390"/>
    </source>
</evidence>
<evidence type="ECO:0000313" key="2">
    <source>
        <dbReference type="EMBL" id="KAH3701742.1"/>
    </source>
</evidence>
<dbReference type="Proteomes" id="UP000828390">
    <property type="component" value="Unassembled WGS sequence"/>
</dbReference>
<dbReference type="PANTHER" id="PTHR46791">
    <property type="entry name" value="EXPRESSED PROTEIN"/>
    <property type="match status" value="1"/>
</dbReference>
<gene>
    <name evidence="2" type="ORF">DPMN_076736</name>
</gene>
<protein>
    <recommendedName>
        <fullName evidence="1">Integrase core domain-containing protein</fullName>
    </recommendedName>
</protein>
<accession>A0A9D3YJK3</accession>